<accession>E2A0L9</accession>
<reference evidence="1 2" key="1">
    <citation type="journal article" date="2010" name="Science">
        <title>Genomic comparison of the ants Camponotus floridanus and Harpegnathos saltator.</title>
        <authorList>
            <person name="Bonasio R."/>
            <person name="Zhang G."/>
            <person name="Ye C."/>
            <person name="Mutti N.S."/>
            <person name="Fang X."/>
            <person name="Qin N."/>
            <person name="Donahue G."/>
            <person name="Yang P."/>
            <person name="Li Q."/>
            <person name="Li C."/>
            <person name="Zhang P."/>
            <person name="Huang Z."/>
            <person name="Berger S.L."/>
            <person name="Reinberg D."/>
            <person name="Wang J."/>
            <person name="Liebig J."/>
        </authorList>
    </citation>
    <scope>NUCLEOTIDE SEQUENCE [LARGE SCALE GENOMIC DNA]</scope>
    <source>
        <strain evidence="2">C129</strain>
    </source>
</reference>
<keyword evidence="2" id="KW-1185">Reference proteome</keyword>
<organism evidence="2">
    <name type="scientific">Camponotus floridanus</name>
    <name type="common">Florida carpenter ant</name>
    <dbReference type="NCBI Taxonomy" id="104421"/>
    <lineage>
        <taxon>Eukaryota</taxon>
        <taxon>Metazoa</taxon>
        <taxon>Ecdysozoa</taxon>
        <taxon>Arthropoda</taxon>
        <taxon>Hexapoda</taxon>
        <taxon>Insecta</taxon>
        <taxon>Pterygota</taxon>
        <taxon>Neoptera</taxon>
        <taxon>Endopterygota</taxon>
        <taxon>Hymenoptera</taxon>
        <taxon>Apocrita</taxon>
        <taxon>Aculeata</taxon>
        <taxon>Formicoidea</taxon>
        <taxon>Formicidae</taxon>
        <taxon>Formicinae</taxon>
        <taxon>Camponotus</taxon>
    </lineage>
</organism>
<name>E2A0L9_CAMFO</name>
<evidence type="ECO:0000313" key="1">
    <source>
        <dbReference type="EMBL" id="EFN72922.1"/>
    </source>
</evidence>
<proteinExistence type="predicted"/>
<dbReference type="EMBL" id="GL435626">
    <property type="protein sequence ID" value="EFN72922.1"/>
    <property type="molecule type" value="Genomic_DNA"/>
</dbReference>
<dbReference type="AlphaFoldDB" id="E2A0L9"/>
<protein>
    <submittedName>
        <fullName evidence="1">Uncharacterized protein</fullName>
    </submittedName>
</protein>
<dbReference type="Proteomes" id="UP000000311">
    <property type="component" value="Unassembled WGS sequence"/>
</dbReference>
<evidence type="ECO:0000313" key="2">
    <source>
        <dbReference type="Proteomes" id="UP000000311"/>
    </source>
</evidence>
<gene>
    <name evidence="1" type="ORF">EAG_11213</name>
</gene>
<sequence>MAGSSGGCLRDRRQSRYLFACMKRFKEEFKNEKYIEEHKTDLSSCETSKFLEVRSLYCQELSENALILISHWQNEMSQHMDLSLKIWMTNRSRITSYRNELGARNVVTEFHNRSPWFRFPWLTARAIENNLVSKLTVFFDNRDIHVRPLAANVFDLPKRRLCPVEFKEDSFTFQQMFASNVAGKTVRCPSKSFEPTLSSHRHKCIANMRPFLMQETEAINFLSATVVFGSNERPSDILSPCRANVLSSHPPDPWVQRLKISKAAAASNRISKINSEKREQISLYLRES</sequence>
<dbReference type="InParanoid" id="E2A0L9"/>